<protein>
    <submittedName>
        <fullName evidence="2">Uncharacterized protein</fullName>
    </submittedName>
</protein>
<keyword evidence="3" id="KW-1185">Reference proteome</keyword>
<dbReference type="Proteomes" id="UP001598352">
    <property type="component" value="Unassembled WGS sequence"/>
</dbReference>
<comment type="caution">
    <text evidence="2">The sequence shown here is derived from an EMBL/GenBank/DDBJ whole genome shotgun (WGS) entry which is preliminary data.</text>
</comment>
<evidence type="ECO:0000313" key="2">
    <source>
        <dbReference type="EMBL" id="MFD4821221.1"/>
    </source>
</evidence>
<organism evidence="2 3">
    <name type="scientific">Streptomyces rubiginosohelvolus</name>
    <dbReference type="NCBI Taxonomy" id="67362"/>
    <lineage>
        <taxon>Bacteria</taxon>
        <taxon>Bacillati</taxon>
        <taxon>Actinomycetota</taxon>
        <taxon>Actinomycetes</taxon>
        <taxon>Kitasatosporales</taxon>
        <taxon>Streptomycetaceae</taxon>
        <taxon>Streptomyces</taxon>
    </lineage>
</organism>
<feature type="region of interest" description="Disordered" evidence="1">
    <location>
        <begin position="145"/>
        <end position="172"/>
    </location>
</feature>
<proteinExistence type="predicted"/>
<accession>A0ABW6F0B5</accession>
<sequence>MASAFTTSACAGLARQIDALVAEFPATAAEVSVPDLLDDIGMLNHHLNHIAERMRQSFAEPDKVGLAERTVLAGVTEAAERIASAQRHLTSALAHVTSGFRKELMLHTHPHLVNDPALARTIAVEKYAEAAERLRKATRWLDSTARVGQRPSTAPPRVRASQAVSAIPARRP</sequence>
<gene>
    <name evidence="2" type="ORF">ACFWOQ_01435</name>
</gene>
<name>A0ABW6F0B5_9ACTN</name>
<evidence type="ECO:0000256" key="1">
    <source>
        <dbReference type="SAM" id="MobiDB-lite"/>
    </source>
</evidence>
<reference evidence="2 3" key="1">
    <citation type="submission" date="2024-09" db="EMBL/GenBank/DDBJ databases">
        <title>The Natural Products Discovery Center: Release of the First 8490 Sequenced Strains for Exploring Actinobacteria Biosynthetic Diversity.</title>
        <authorList>
            <person name="Kalkreuter E."/>
            <person name="Kautsar S.A."/>
            <person name="Yang D."/>
            <person name="Bader C.D."/>
            <person name="Teijaro C.N."/>
            <person name="Fluegel L."/>
            <person name="Davis C.M."/>
            <person name="Simpson J.R."/>
            <person name="Lauterbach L."/>
            <person name="Steele A.D."/>
            <person name="Gui C."/>
            <person name="Meng S."/>
            <person name="Li G."/>
            <person name="Viehrig K."/>
            <person name="Ye F."/>
            <person name="Su P."/>
            <person name="Kiefer A.F."/>
            <person name="Nichols A."/>
            <person name="Cepeda A.J."/>
            <person name="Yan W."/>
            <person name="Fan B."/>
            <person name="Jiang Y."/>
            <person name="Adhikari A."/>
            <person name="Zheng C.-J."/>
            <person name="Schuster L."/>
            <person name="Cowan T.M."/>
            <person name="Smanski M.J."/>
            <person name="Chevrette M.G."/>
            <person name="De Carvalho L.P.S."/>
            <person name="Shen B."/>
        </authorList>
    </citation>
    <scope>NUCLEOTIDE SEQUENCE [LARGE SCALE GENOMIC DNA]</scope>
    <source>
        <strain evidence="2 3">NPDC058428</strain>
    </source>
</reference>
<evidence type="ECO:0000313" key="3">
    <source>
        <dbReference type="Proteomes" id="UP001598352"/>
    </source>
</evidence>
<dbReference type="RefSeq" id="WP_382760641.1">
    <property type="nucleotide sequence ID" value="NZ_JBHXKZ010000001.1"/>
</dbReference>
<dbReference type="EMBL" id="JBHXKZ010000001">
    <property type="protein sequence ID" value="MFD4821221.1"/>
    <property type="molecule type" value="Genomic_DNA"/>
</dbReference>